<sequence length="407" mass="44338">MRSSQATHRLKLEAAIHLFIGGFTVLLSMSKSSTKSQVITCKAVVCWGAREPLKVEAIQVDPPKASEVRIKNVYASVCHTDILCINGFPQPDYPRVLGHEGVGVVESVGEEVKELKEGDTVIPTYLGECKECENCRSEVTNLCLKYQLPVNGLMMDGSSRMSIRGQKLYHTFSCATWSEYTVVDVNYVVKVDENIPLSHASFLSCGFSTGFGASWKDFSVETGSTVAVLGLGAVGLGAVNGAKLRGAAKIIGIDKNPWKKQKGEAFGITDFINPSEKPEKSISELVKEKTTDGMGVDYSFECSGVISLVSQLIAATKMGKGKTMAIGVGNKESMDVHVMTLLGGRTFKGTLAGGLKIKSDFPILFHKCKNKEFELDELLTHEVSLEEINKIFELLKRPDCLKILIKI</sequence>
<evidence type="ECO:0000313" key="1">
    <source>
        <dbReference type="EMBL" id="KAJ4720932.1"/>
    </source>
</evidence>
<evidence type="ECO:0000313" key="2">
    <source>
        <dbReference type="Proteomes" id="UP001164539"/>
    </source>
</evidence>
<organism evidence="1 2">
    <name type="scientific">Melia azedarach</name>
    <name type="common">Chinaberry tree</name>
    <dbReference type="NCBI Taxonomy" id="155640"/>
    <lineage>
        <taxon>Eukaryota</taxon>
        <taxon>Viridiplantae</taxon>
        <taxon>Streptophyta</taxon>
        <taxon>Embryophyta</taxon>
        <taxon>Tracheophyta</taxon>
        <taxon>Spermatophyta</taxon>
        <taxon>Magnoliopsida</taxon>
        <taxon>eudicotyledons</taxon>
        <taxon>Gunneridae</taxon>
        <taxon>Pentapetalae</taxon>
        <taxon>rosids</taxon>
        <taxon>malvids</taxon>
        <taxon>Sapindales</taxon>
        <taxon>Meliaceae</taxon>
        <taxon>Melia</taxon>
    </lineage>
</organism>
<proteinExistence type="predicted"/>
<name>A0ACC1YCK8_MELAZ</name>
<protein>
    <submittedName>
        <fullName evidence="1">Alcohol dehydrogenase-like</fullName>
    </submittedName>
</protein>
<dbReference type="Proteomes" id="UP001164539">
    <property type="component" value="Chromosome 4"/>
</dbReference>
<dbReference type="EMBL" id="CM051397">
    <property type="protein sequence ID" value="KAJ4720932.1"/>
    <property type="molecule type" value="Genomic_DNA"/>
</dbReference>
<reference evidence="1 2" key="1">
    <citation type="journal article" date="2023" name="Science">
        <title>Complex scaffold remodeling in plant triterpene biosynthesis.</title>
        <authorList>
            <person name="De La Pena R."/>
            <person name="Hodgson H."/>
            <person name="Liu J.C."/>
            <person name="Stephenson M.J."/>
            <person name="Martin A.C."/>
            <person name="Owen C."/>
            <person name="Harkess A."/>
            <person name="Leebens-Mack J."/>
            <person name="Jimenez L.E."/>
            <person name="Osbourn A."/>
            <person name="Sattely E.S."/>
        </authorList>
    </citation>
    <scope>NUCLEOTIDE SEQUENCE [LARGE SCALE GENOMIC DNA]</scope>
    <source>
        <strain evidence="2">cv. JPN11</strain>
        <tissue evidence="1">Leaf</tissue>
    </source>
</reference>
<gene>
    <name evidence="1" type="ORF">OWV82_008676</name>
</gene>
<accession>A0ACC1YCK8</accession>
<comment type="caution">
    <text evidence="1">The sequence shown here is derived from an EMBL/GenBank/DDBJ whole genome shotgun (WGS) entry which is preliminary data.</text>
</comment>
<keyword evidence="2" id="KW-1185">Reference proteome</keyword>